<keyword evidence="2" id="KW-1185">Reference proteome</keyword>
<sequence>MKIRNFLSALLRQRLLLPRTRQLAQQFGTRPLARTSARPVDIVVEMVSDDYYFCLLGNVCSALRQRAELRIEQHVFATIRVGMTHSARALLPALFPLNRLHSAPWREMYDTFCNGLGFHAQSFAPLNDLTDAARSLKAWRAIKRGETLKPLRIDGILVGDLINDTYLRFRPAKTVDTSDTFLWYLLWQTFRGVRRARAYFRREMPALYLTSYSTYIQHGVPARVALDEGIAVHAFGNLQEFTKRLHRHDIVHTRNPDDYRERYYAQPDPSEGRAAAERNLSLRLSGGVDTATAYMAKSAYQDTGAAVPDVRGAAVVFLHDFFDSPHIYRNMVFPDFWQWACFTIDTLTESGIPFFVKPHPNQVGPSALVLRELRERYPSLQLIPTAVTNRQLADAGIACAITVYGTIGHEMAYLGVPSIACAHHPHVAFDICKTATSVEEYASLLRRALTLPVDPVLLREQALQFYYSHNLAQPPEALALRDAMVRAWKLSHDHEVSAQELQDAFRTMRELPGFTAVIDEFLAIVQHRGNRAAVSTKTTGEPNESASRIL</sequence>
<organism evidence="1 2">
    <name type="scientific">Pandoraea bronchicola</name>
    <dbReference type="NCBI Taxonomy" id="2508287"/>
    <lineage>
        <taxon>Bacteria</taxon>
        <taxon>Pseudomonadati</taxon>
        <taxon>Pseudomonadota</taxon>
        <taxon>Betaproteobacteria</taxon>
        <taxon>Burkholderiales</taxon>
        <taxon>Burkholderiaceae</taxon>
        <taxon>Pandoraea</taxon>
    </lineage>
</organism>
<accession>A0A5E5BT87</accession>
<proteinExistence type="predicted"/>
<protein>
    <recommendedName>
        <fullName evidence="3">Capsule polysaccharide biosynthesis protein</fullName>
    </recommendedName>
</protein>
<dbReference type="RefSeq" id="WP_150560287.1">
    <property type="nucleotide sequence ID" value="NZ_CABPST010000007.1"/>
</dbReference>
<evidence type="ECO:0000313" key="2">
    <source>
        <dbReference type="Proteomes" id="UP000382040"/>
    </source>
</evidence>
<evidence type="ECO:0000313" key="1">
    <source>
        <dbReference type="EMBL" id="VVE89029.1"/>
    </source>
</evidence>
<reference evidence="1 2" key="1">
    <citation type="submission" date="2019-08" db="EMBL/GenBank/DDBJ databases">
        <authorList>
            <person name="Peeters C."/>
        </authorList>
    </citation>
    <scope>NUCLEOTIDE SEQUENCE [LARGE SCALE GENOMIC DNA]</scope>
    <source>
        <strain evidence="1 2">LMG 20603</strain>
    </source>
</reference>
<evidence type="ECO:0008006" key="3">
    <source>
        <dbReference type="Google" id="ProtNLM"/>
    </source>
</evidence>
<name>A0A5E5BT87_9BURK</name>
<dbReference type="OrthoDB" id="9792690at2"/>
<dbReference type="AlphaFoldDB" id="A0A5E5BT87"/>
<gene>
    <name evidence="1" type="ORF">PBR20603_02994</name>
</gene>
<dbReference type="Proteomes" id="UP000382040">
    <property type="component" value="Unassembled WGS sequence"/>
</dbReference>
<dbReference type="EMBL" id="CABPST010000007">
    <property type="protein sequence ID" value="VVE89029.1"/>
    <property type="molecule type" value="Genomic_DNA"/>
</dbReference>